<evidence type="ECO:0000313" key="1">
    <source>
        <dbReference type="EMBL" id="KPH80057.1"/>
    </source>
</evidence>
<dbReference type="InterPro" id="IPR023393">
    <property type="entry name" value="START-like_dom_sf"/>
</dbReference>
<name>A0A0N1FDJ8_9HYPH</name>
<sequence length="133" mass="14167">MKTFDVQSVGIDRPFEDVFGFIADPANLPKWTHAFKSADAMSAELVTPNGAVPIKLETSTHDAIGTIDWQMTFPDGSVGAAYSRVTPDGAGRSIYSFVLMAPPVPLEALEGALSAQMDILARELTGLKALLEA</sequence>
<dbReference type="RefSeq" id="WP_054210119.1">
    <property type="nucleotide sequence ID" value="NZ_LGSZ01000047.1"/>
</dbReference>
<comment type="caution">
    <text evidence="1">The sequence shown here is derived from an EMBL/GenBank/DDBJ whole genome shotgun (WGS) entry which is preliminary data.</text>
</comment>
<dbReference type="InterPro" id="IPR019587">
    <property type="entry name" value="Polyketide_cyclase/dehydratase"/>
</dbReference>
<protein>
    <recommendedName>
        <fullName evidence="3">Polyketide cyclase</fullName>
    </recommendedName>
</protein>
<organism evidence="1 2">
    <name type="scientific">Bosea vaviloviae</name>
    <dbReference type="NCBI Taxonomy" id="1526658"/>
    <lineage>
        <taxon>Bacteria</taxon>
        <taxon>Pseudomonadati</taxon>
        <taxon>Pseudomonadota</taxon>
        <taxon>Alphaproteobacteria</taxon>
        <taxon>Hyphomicrobiales</taxon>
        <taxon>Boseaceae</taxon>
        <taxon>Bosea</taxon>
    </lineage>
</organism>
<dbReference type="SUPFAM" id="SSF55961">
    <property type="entry name" value="Bet v1-like"/>
    <property type="match status" value="1"/>
</dbReference>
<evidence type="ECO:0008006" key="3">
    <source>
        <dbReference type="Google" id="ProtNLM"/>
    </source>
</evidence>
<dbReference type="EMBL" id="LGSZ01000047">
    <property type="protein sequence ID" value="KPH80057.1"/>
    <property type="molecule type" value="Genomic_DNA"/>
</dbReference>
<keyword evidence="2" id="KW-1185">Reference proteome</keyword>
<reference evidence="1 2" key="1">
    <citation type="submission" date="2015-07" db="EMBL/GenBank/DDBJ databases">
        <title>Whole genome sequencing of Bosea vaviloviae isolated from cave pool.</title>
        <authorList>
            <person name="Tan N.E.H."/>
            <person name="Lee Y.P."/>
            <person name="Gan H.M."/>
            <person name="Barton H."/>
            <person name="Savka M.A."/>
        </authorList>
    </citation>
    <scope>NUCLEOTIDE SEQUENCE [LARGE SCALE GENOMIC DNA]</scope>
    <source>
        <strain evidence="1 2">SD260</strain>
    </source>
</reference>
<dbReference type="Proteomes" id="UP000037822">
    <property type="component" value="Unassembled WGS sequence"/>
</dbReference>
<dbReference type="AlphaFoldDB" id="A0A0N1FDJ8"/>
<dbReference type="OrthoDB" id="880456at2"/>
<dbReference type="PATRIC" id="fig|1526658.3.peg.4613"/>
<evidence type="ECO:0000313" key="2">
    <source>
        <dbReference type="Proteomes" id="UP000037822"/>
    </source>
</evidence>
<dbReference type="Gene3D" id="3.30.530.20">
    <property type="match status" value="1"/>
</dbReference>
<accession>A0A0N1FDJ8</accession>
<dbReference type="Pfam" id="PF10604">
    <property type="entry name" value="Polyketide_cyc2"/>
    <property type="match status" value="1"/>
</dbReference>
<gene>
    <name evidence="1" type="ORF">AE618_16190</name>
</gene>
<proteinExistence type="predicted"/>